<feature type="region of interest" description="Disordered" evidence="1">
    <location>
        <begin position="136"/>
        <end position="158"/>
    </location>
</feature>
<gene>
    <name evidence="2" type="ORF">G7B40_018280</name>
</gene>
<proteinExistence type="predicted"/>
<dbReference type="EMBL" id="JAALHA020000008">
    <property type="protein sequence ID" value="MDR9896492.1"/>
    <property type="molecule type" value="Genomic_DNA"/>
</dbReference>
<evidence type="ECO:0000256" key="1">
    <source>
        <dbReference type="SAM" id="MobiDB-lite"/>
    </source>
</evidence>
<comment type="caution">
    <text evidence="2">The sequence shown here is derived from an EMBL/GenBank/DDBJ whole genome shotgun (WGS) entry which is preliminary data.</text>
</comment>
<dbReference type="AlphaFoldDB" id="A0AAP5MA88"/>
<protein>
    <submittedName>
        <fullName evidence="2">Uncharacterized protein</fullName>
    </submittedName>
</protein>
<evidence type="ECO:0000313" key="3">
    <source>
        <dbReference type="Proteomes" id="UP000667802"/>
    </source>
</evidence>
<dbReference type="RefSeq" id="WP_208350609.1">
    <property type="nucleotide sequence ID" value="NZ_JAALHA020000008.1"/>
</dbReference>
<organism evidence="2 3">
    <name type="scientific">Aetokthonos hydrillicola Thurmond2011</name>
    <dbReference type="NCBI Taxonomy" id="2712845"/>
    <lineage>
        <taxon>Bacteria</taxon>
        <taxon>Bacillati</taxon>
        <taxon>Cyanobacteriota</taxon>
        <taxon>Cyanophyceae</taxon>
        <taxon>Nostocales</taxon>
        <taxon>Hapalosiphonaceae</taxon>
        <taxon>Aetokthonos</taxon>
    </lineage>
</organism>
<evidence type="ECO:0000313" key="2">
    <source>
        <dbReference type="EMBL" id="MDR9896492.1"/>
    </source>
</evidence>
<name>A0AAP5MA88_9CYAN</name>
<sequence>MNHLNVKTLAFYGGAIAAVLCLFGVVTAYGTDHLKAPAAIDGNYPLKASNLPPCLKTSAVVLNIEQSGRYLSGSLLPVDNAKLKAAQKKISLDGSLINQQISLEGTVPAFPSCSNSRVKIQGEVKGKTLSGQISLGAGTTPDQFTAQQEEVQQKQEKH</sequence>
<reference evidence="3" key="1">
    <citation type="journal article" date="2021" name="Science">
        <title>Hunting the eagle killer: A cyanobacterial neurotoxin causes vacuolar myelinopathy.</title>
        <authorList>
            <person name="Breinlinger S."/>
            <person name="Phillips T.J."/>
            <person name="Haram B.N."/>
            <person name="Mares J."/>
            <person name="Martinez Yerena J.A."/>
            <person name="Hrouzek P."/>
            <person name="Sobotka R."/>
            <person name="Henderson W.M."/>
            <person name="Schmieder P."/>
            <person name="Williams S.M."/>
            <person name="Lauderdale J.D."/>
            <person name="Wilde H.D."/>
            <person name="Gerrin W."/>
            <person name="Kust A."/>
            <person name="Washington J.W."/>
            <person name="Wagner C."/>
            <person name="Geier B."/>
            <person name="Liebeke M."/>
            <person name="Enke H."/>
            <person name="Niedermeyer T.H.J."/>
            <person name="Wilde S.B."/>
        </authorList>
    </citation>
    <scope>NUCLEOTIDE SEQUENCE [LARGE SCALE GENOMIC DNA]</scope>
    <source>
        <strain evidence="3">Thurmond2011</strain>
    </source>
</reference>
<dbReference type="Proteomes" id="UP000667802">
    <property type="component" value="Unassembled WGS sequence"/>
</dbReference>
<accession>A0AAP5MA88</accession>
<keyword evidence="3" id="KW-1185">Reference proteome</keyword>